<proteinExistence type="predicted"/>
<evidence type="ECO:0000313" key="1">
    <source>
        <dbReference type="EMBL" id="MPC66258.1"/>
    </source>
</evidence>
<dbReference type="Proteomes" id="UP000324222">
    <property type="component" value="Unassembled WGS sequence"/>
</dbReference>
<accession>A0A5B7HBB3</accession>
<name>A0A5B7HBB3_PORTR</name>
<keyword evidence="2" id="KW-1185">Reference proteome</keyword>
<organism evidence="1 2">
    <name type="scientific">Portunus trituberculatus</name>
    <name type="common">Swimming crab</name>
    <name type="synonym">Neptunus trituberculatus</name>
    <dbReference type="NCBI Taxonomy" id="210409"/>
    <lineage>
        <taxon>Eukaryota</taxon>
        <taxon>Metazoa</taxon>
        <taxon>Ecdysozoa</taxon>
        <taxon>Arthropoda</taxon>
        <taxon>Crustacea</taxon>
        <taxon>Multicrustacea</taxon>
        <taxon>Malacostraca</taxon>
        <taxon>Eumalacostraca</taxon>
        <taxon>Eucarida</taxon>
        <taxon>Decapoda</taxon>
        <taxon>Pleocyemata</taxon>
        <taxon>Brachyura</taxon>
        <taxon>Eubrachyura</taxon>
        <taxon>Portunoidea</taxon>
        <taxon>Portunidae</taxon>
        <taxon>Portuninae</taxon>
        <taxon>Portunus</taxon>
    </lineage>
</organism>
<protein>
    <submittedName>
        <fullName evidence="1">Uncharacterized protein</fullName>
    </submittedName>
</protein>
<sequence>MCTRQPYYVPDMACYWCDERMIEKGCLTRPINPQRLPPLGPDLTPSRSSFLRPATTDPLGRWFKYFFHLFPTPLHGVGILILNEFRYERKLPTVTSPPASTSPPDQGCDVTRWAGLIAWLYSRLCLGNFWHT</sequence>
<comment type="caution">
    <text evidence="1">The sequence shown here is derived from an EMBL/GenBank/DDBJ whole genome shotgun (WGS) entry which is preliminary data.</text>
</comment>
<dbReference type="EMBL" id="VSRR010024530">
    <property type="protein sequence ID" value="MPC66258.1"/>
    <property type="molecule type" value="Genomic_DNA"/>
</dbReference>
<dbReference type="AlphaFoldDB" id="A0A5B7HBB3"/>
<reference evidence="1 2" key="1">
    <citation type="submission" date="2019-05" db="EMBL/GenBank/DDBJ databases">
        <title>Another draft genome of Portunus trituberculatus and its Hox gene families provides insights of decapod evolution.</title>
        <authorList>
            <person name="Jeong J.-H."/>
            <person name="Song I."/>
            <person name="Kim S."/>
            <person name="Choi T."/>
            <person name="Kim D."/>
            <person name="Ryu S."/>
            <person name="Kim W."/>
        </authorList>
    </citation>
    <scope>NUCLEOTIDE SEQUENCE [LARGE SCALE GENOMIC DNA]</scope>
    <source>
        <tissue evidence="1">Muscle</tissue>
    </source>
</reference>
<evidence type="ECO:0000313" key="2">
    <source>
        <dbReference type="Proteomes" id="UP000324222"/>
    </source>
</evidence>
<gene>
    <name evidence="1" type="ORF">E2C01_060405</name>
</gene>